<dbReference type="RefSeq" id="WP_315607133.1">
    <property type="nucleotide sequence ID" value="NZ_CP130318.1"/>
</dbReference>
<dbReference type="InterPro" id="IPR012338">
    <property type="entry name" value="Beta-lactam/transpept-like"/>
</dbReference>
<evidence type="ECO:0000313" key="4">
    <source>
        <dbReference type="Proteomes" id="UP001305702"/>
    </source>
</evidence>
<keyword evidence="1 3" id="KW-0378">Hydrolase</keyword>
<dbReference type="AlphaFoldDB" id="A0AA96LI14"/>
<gene>
    <name evidence="3" type="ORF">MJA45_10105</name>
</gene>
<dbReference type="EC" id="3.1.1.103" evidence="3"/>
<dbReference type="Proteomes" id="UP001305702">
    <property type="component" value="Chromosome"/>
</dbReference>
<evidence type="ECO:0000259" key="2">
    <source>
        <dbReference type="Pfam" id="PF00144"/>
    </source>
</evidence>
<dbReference type="InterPro" id="IPR050789">
    <property type="entry name" value="Diverse_Enzym_Activities"/>
</dbReference>
<evidence type="ECO:0000313" key="3">
    <source>
        <dbReference type="EMBL" id="WNQ13353.1"/>
    </source>
</evidence>
<proteinExistence type="predicted"/>
<dbReference type="Pfam" id="PF00144">
    <property type="entry name" value="Beta-lactamase"/>
    <property type="match status" value="1"/>
</dbReference>
<dbReference type="KEGG" id="paun:MJA45_10105"/>
<feature type="domain" description="Beta-lactamase-related" evidence="2">
    <location>
        <begin position="43"/>
        <end position="344"/>
    </location>
</feature>
<dbReference type="GO" id="GO:0016787">
    <property type="term" value="F:hydrolase activity"/>
    <property type="evidence" value="ECO:0007669"/>
    <property type="project" value="UniProtKB-KW"/>
</dbReference>
<dbReference type="PANTHER" id="PTHR43283">
    <property type="entry name" value="BETA-LACTAMASE-RELATED"/>
    <property type="match status" value="1"/>
</dbReference>
<evidence type="ECO:0000256" key="1">
    <source>
        <dbReference type="ARBA" id="ARBA00022801"/>
    </source>
</evidence>
<dbReference type="PANTHER" id="PTHR43283:SF11">
    <property type="entry name" value="BETA-LACTAMASE-RELATED DOMAIN-CONTAINING PROTEIN"/>
    <property type="match status" value="1"/>
</dbReference>
<accession>A0AA96LI14</accession>
<dbReference type="InterPro" id="IPR001466">
    <property type="entry name" value="Beta-lactam-related"/>
</dbReference>
<organism evidence="3 4">
    <name type="scientific">Paenibacillus aurantius</name>
    <dbReference type="NCBI Taxonomy" id="2918900"/>
    <lineage>
        <taxon>Bacteria</taxon>
        <taxon>Bacillati</taxon>
        <taxon>Bacillota</taxon>
        <taxon>Bacilli</taxon>
        <taxon>Bacillales</taxon>
        <taxon>Paenibacillaceae</taxon>
        <taxon>Paenibacillus</taxon>
    </lineage>
</organism>
<dbReference type="EMBL" id="CP130318">
    <property type="protein sequence ID" value="WNQ13353.1"/>
    <property type="molecule type" value="Genomic_DNA"/>
</dbReference>
<keyword evidence="4" id="KW-1185">Reference proteome</keyword>
<sequence>MGESVDGLPDSGKLLTAFRLLDGEIRNGQTPGGTAAAGSRTAIYGLYAAGSVGGGTEAGRPVVPETIYDCASLTKVVVTLPLVLMLLEEGKLHLNEPVCRFLPEFGANGKESVTVRQLLSHTSGLPAFFNLHGNGWPPERMWQEIAELRLEDVPGSRMVYSDIGFIVLGRLIAVLMKKPLDQAARERLFQPLGMTDTGFCPGPELHARLAPTEFDEKLGRPKLGEVHDENAYAFGGVSGHAGLFSTAGDLAKYARMWLGGGELDGTRVLSPASVEAAARSWTGTLPANRGLGWTLKGDPWDASGDLFSERSYGHTGFTGTSLWIDPQRDVFAVLLTNRVHYGRDKSVVRLRVCYHNAVAASLS</sequence>
<dbReference type="SUPFAM" id="SSF56601">
    <property type="entry name" value="beta-lactamase/transpeptidase-like"/>
    <property type="match status" value="1"/>
</dbReference>
<reference evidence="3 4" key="1">
    <citation type="submission" date="2022-02" db="EMBL/GenBank/DDBJ databases">
        <title>Paenibacillus sp. MBLB1776 Whole Genome Shotgun Sequencing.</title>
        <authorList>
            <person name="Hwang C.Y."/>
            <person name="Cho E.-S."/>
            <person name="Seo M.-J."/>
        </authorList>
    </citation>
    <scope>NUCLEOTIDE SEQUENCE [LARGE SCALE GENOMIC DNA]</scope>
    <source>
        <strain evidence="3 4">MBLB1776</strain>
    </source>
</reference>
<name>A0AA96LI14_9BACL</name>
<dbReference type="Gene3D" id="3.40.710.10">
    <property type="entry name" value="DD-peptidase/beta-lactamase superfamily"/>
    <property type="match status" value="1"/>
</dbReference>
<protein>
    <submittedName>
        <fullName evidence="3">Serine hydrolase domain-containing protein</fullName>
        <ecNumber evidence="3">3.1.1.103</ecNumber>
    </submittedName>
</protein>